<proteinExistence type="predicted"/>
<keyword evidence="4" id="KW-1185">Reference proteome</keyword>
<organism evidence="3 4">
    <name type="scientific">Thauera phenylacetica B4P</name>
    <dbReference type="NCBI Taxonomy" id="1234382"/>
    <lineage>
        <taxon>Bacteria</taxon>
        <taxon>Pseudomonadati</taxon>
        <taxon>Pseudomonadota</taxon>
        <taxon>Betaproteobacteria</taxon>
        <taxon>Rhodocyclales</taxon>
        <taxon>Zoogloeaceae</taxon>
        <taxon>Thauera</taxon>
    </lineage>
</organism>
<evidence type="ECO:0000313" key="3">
    <source>
        <dbReference type="EMBL" id="ENO97800.1"/>
    </source>
</evidence>
<protein>
    <recommendedName>
        <fullName evidence="2">NYN domain-containing protein</fullName>
    </recommendedName>
</protein>
<dbReference type="Pfam" id="PF01936">
    <property type="entry name" value="NYN"/>
    <property type="match status" value="1"/>
</dbReference>
<sequence length="452" mass="49611">MKSALFVDFDNVYSGLRKLDPAIADRFARQPLEWVNWVIGELELPDHAPAGARRRLLVRRCYLNPQAYQRFRPSFNLAGFEIIDCPALTSEGKTSTDIHMVLDIIDLLQHEARYDEFIVFSADADFTPVLRKLRRWDRRTTVLAIGFPSAAYRASADLLIDPDEFVRNALGFRDEDESPVTGAADADAEGSSAAAGARAAQAMPEAPRPDSPASPPIDPIDPIDPVALDRAIAEVVATMHAEVARAAAPVPCSRLASLITTRHPALAADWNGKGSFRKFVDSLELAPLRFDWSNSGGFVFDPARAGSCMQDGSATPDWGEDQDILPLATQIHEVSGAPLLGPAEYCALFSIVEDDVGRNPFDLKETGKRVRDRLREAGHGGSRLDVNWILRGLLMRGHAFGEGQDRAATLANKTANNVRSLCLREQMILDRAAEATIARWFGTTPDPRRMGQ</sequence>
<dbReference type="Gene3D" id="3.40.50.1010">
    <property type="entry name" value="5'-nuclease"/>
    <property type="match status" value="1"/>
</dbReference>
<evidence type="ECO:0000313" key="4">
    <source>
        <dbReference type="Proteomes" id="UP000013047"/>
    </source>
</evidence>
<feature type="compositionally biased region" description="Low complexity" evidence="1">
    <location>
        <begin position="183"/>
        <end position="205"/>
    </location>
</feature>
<evidence type="ECO:0000259" key="2">
    <source>
        <dbReference type="Pfam" id="PF01936"/>
    </source>
</evidence>
<dbReference type="GO" id="GO:0004540">
    <property type="term" value="F:RNA nuclease activity"/>
    <property type="evidence" value="ECO:0007669"/>
    <property type="project" value="InterPro"/>
</dbReference>
<dbReference type="Proteomes" id="UP000013047">
    <property type="component" value="Unassembled WGS sequence"/>
</dbReference>
<dbReference type="OrthoDB" id="9783963at2"/>
<dbReference type="InterPro" id="IPR021139">
    <property type="entry name" value="NYN"/>
</dbReference>
<dbReference type="RefSeq" id="WP_004359108.1">
    <property type="nucleotide sequence ID" value="NZ_AMXF01000031.1"/>
</dbReference>
<feature type="domain" description="NYN" evidence="2">
    <location>
        <begin position="3"/>
        <end position="158"/>
    </location>
</feature>
<evidence type="ECO:0000256" key="1">
    <source>
        <dbReference type="SAM" id="MobiDB-lite"/>
    </source>
</evidence>
<dbReference type="EMBL" id="AMXF01000031">
    <property type="protein sequence ID" value="ENO97800.1"/>
    <property type="molecule type" value="Genomic_DNA"/>
</dbReference>
<gene>
    <name evidence="3" type="ORF">C667_06926</name>
</gene>
<name>N6Z1Q5_9RHOO</name>
<feature type="region of interest" description="Disordered" evidence="1">
    <location>
        <begin position="176"/>
        <end position="221"/>
    </location>
</feature>
<dbReference type="PANTHER" id="PTHR35811:SF1">
    <property type="entry name" value="HTH OST-TYPE DOMAIN-CONTAINING PROTEIN"/>
    <property type="match status" value="1"/>
</dbReference>
<dbReference type="AlphaFoldDB" id="N6Z1Q5"/>
<dbReference type="PANTHER" id="PTHR35811">
    <property type="entry name" value="SLR1870 PROTEIN"/>
    <property type="match status" value="1"/>
</dbReference>
<accession>N6Z1Q5</accession>
<comment type="caution">
    <text evidence="3">The sequence shown here is derived from an EMBL/GenBank/DDBJ whole genome shotgun (WGS) entry which is preliminary data.</text>
</comment>
<feature type="compositionally biased region" description="Pro residues" evidence="1">
    <location>
        <begin position="209"/>
        <end position="219"/>
    </location>
</feature>
<reference evidence="3 4" key="1">
    <citation type="submission" date="2012-09" db="EMBL/GenBank/DDBJ databases">
        <title>Draft Genome Sequences of 6 Strains from Genus Thauera.</title>
        <authorList>
            <person name="Liu B."/>
            <person name="Shapleigh J.P."/>
            <person name="Frostegard A.H."/>
        </authorList>
    </citation>
    <scope>NUCLEOTIDE SEQUENCE [LARGE SCALE GENOMIC DNA]</scope>
    <source>
        <strain evidence="3 4">B4P</strain>
    </source>
</reference>